<dbReference type="EMBL" id="NHNI01000001">
    <property type="protein sequence ID" value="OZY86274.1"/>
    <property type="molecule type" value="Genomic_DNA"/>
</dbReference>
<evidence type="ECO:0000313" key="5">
    <source>
        <dbReference type="Proteomes" id="UP000216101"/>
    </source>
</evidence>
<keyword evidence="5" id="KW-1185">Reference proteome</keyword>
<dbReference type="Gene3D" id="2.40.50.140">
    <property type="entry name" value="Nucleic acid-binding proteins"/>
    <property type="match status" value="1"/>
</dbReference>
<dbReference type="InterPro" id="IPR040764">
    <property type="entry name" value="CvfB_WH"/>
</dbReference>
<dbReference type="PANTHER" id="PTHR37296:SF1">
    <property type="entry name" value="CONSERVED VIRULENCE FACTOR B"/>
    <property type="match status" value="1"/>
</dbReference>
<reference evidence="5" key="1">
    <citation type="submission" date="2017-05" db="EMBL/GenBank/DDBJ databases">
        <authorList>
            <person name="Barney B.M."/>
        </authorList>
    </citation>
    <scope>NUCLEOTIDE SEQUENCE [LARGE SCALE GENOMIC DNA]</scope>
    <source>
        <strain evidence="5">PSBB022</strain>
    </source>
</reference>
<dbReference type="PANTHER" id="PTHR37296">
    <property type="entry name" value="CONSERVED VIRULENCE FACTOR B"/>
    <property type="match status" value="1"/>
</dbReference>
<comment type="caution">
    <text evidence="4">The sequence shown here is derived from an EMBL/GenBank/DDBJ whole genome shotgun (WGS) entry which is preliminary data.</text>
</comment>
<accession>A0A266Q8R8</accession>
<proteinExistence type="inferred from homology"/>
<dbReference type="PIRSF" id="PIRSF012524">
    <property type="entry name" value="YitL_S1"/>
    <property type="match status" value="1"/>
</dbReference>
<name>A0A266Q8R8_9GAMM</name>
<feature type="domain" description="Conserved virulence factor B first S1" evidence="2">
    <location>
        <begin position="71"/>
        <end position="121"/>
    </location>
</feature>
<feature type="domain" description="Conserved virulence factor B-like winged helix" evidence="3">
    <location>
        <begin position="218"/>
        <end position="275"/>
    </location>
</feature>
<sequence>MLQIGKQNRLKIIKRTDFGLFLDGGKYGNILLPKRYATIEMNIGDELDVFIYLDSDDCIIATTLTPKAMVGECAFLEVKEVNNVGAFLDWGLPKDLLVPYGEQHKPMEVGRSYVVCIYQDEYTGRITASSRLNRHLEERASGLRAQQAVDLIICGRSDMGYKAVVNHTHLGLIFRDDAFRTLLYGEKVKGYIKAIRADRKIDLSLQKHARDTKEDLAEKILSDLQQKGGVSYLTDKSDPDSIYKAFNVSKGNYKNALSLLYKQRKILIEKDKITLV</sequence>
<dbReference type="AlphaFoldDB" id="A0A266Q8R8"/>
<dbReference type="InterPro" id="IPR036388">
    <property type="entry name" value="WH-like_DNA-bd_sf"/>
</dbReference>
<dbReference type="Pfam" id="PF13509">
    <property type="entry name" value="S1_2"/>
    <property type="match status" value="2"/>
</dbReference>
<gene>
    <name evidence="4" type="ORF">CBP51_04405</name>
</gene>
<dbReference type="InterPro" id="IPR014464">
    <property type="entry name" value="CvfB_fam"/>
</dbReference>
<evidence type="ECO:0000313" key="4">
    <source>
        <dbReference type="EMBL" id="OZY86274.1"/>
    </source>
</evidence>
<evidence type="ECO:0000256" key="1">
    <source>
        <dbReference type="PIRNR" id="PIRNR012524"/>
    </source>
</evidence>
<dbReference type="Proteomes" id="UP000216101">
    <property type="component" value="Unassembled WGS sequence"/>
</dbReference>
<comment type="similarity">
    <text evidence="1">Belongs to the CvfB family.</text>
</comment>
<dbReference type="STRING" id="1209072.GCA_000766945_02068"/>
<organism evidence="4 5">
    <name type="scientific">Cellvibrio mixtus</name>
    <dbReference type="NCBI Taxonomy" id="39650"/>
    <lineage>
        <taxon>Bacteria</taxon>
        <taxon>Pseudomonadati</taxon>
        <taxon>Pseudomonadota</taxon>
        <taxon>Gammaproteobacteria</taxon>
        <taxon>Cellvibrionales</taxon>
        <taxon>Cellvibrionaceae</taxon>
        <taxon>Cellvibrio</taxon>
    </lineage>
</organism>
<dbReference type="InterPro" id="IPR039566">
    <property type="entry name" value="CvfB_S1_st"/>
</dbReference>
<dbReference type="InterPro" id="IPR012340">
    <property type="entry name" value="NA-bd_OB-fold"/>
</dbReference>
<evidence type="ECO:0000259" key="2">
    <source>
        <dbReference type="Pfam" id="PF13509"/>
    </source>
</evidence>
<dbReference type="Gene3D" id="1.10.10.10">
    <property type="entry name" value="Winged helix-like DNA-binding domain superfamily/Winged helix DNA-binding domain"/>
    <property type="match status" value="1"/>
</dbReference>
<protein>
    <submittedName>
        <fullName evidence="4">GntR family transcriptional regulator</fullName>
    </submittedName>
</protein>
<feature type="domain" description="Conserved virulence factor B first S1" evidence="2">
    <location>
        <begin position="4"/>
        <end position="63"/>
    </location>
</feature>
<evidence type="ECO:0000259" key="3">
    <source>
        <dbReference type="Pfam" id="PF17783"/>
    </source>
</evidence>
<dbReference type="Pfam" id="PF17783">
    <property type="entry name" value="WHD_CvfB"/>
    <property type="match status" value="1"/>
</dbReference>
<dbReference type="RefSeq" id="WP_078043613.1">
    <property type="nucleotide sequence ID" value="NZ_NHNI01000001.1"/>
</dbReference>